<organism evidence="6 7">
    <name type="scientific">Sinimarinibacterium flocculans</name>
    <dbReference type="NCBI Taxonomy" id="985250"/>
    <lineage>
        <taxon>Bacteria</taxon>
        <taxon>Pseudomonadati</taxon>
        <taxon>Pseudomonadota</taxon>
        <taxon>Gammaproteobacteria</taxon>
        <taxon>Nevskiales</taxon>
        <taxon>Nevskiaceae</taxon>
        <taxon>Sinimarinibacterium</taxon>
    </lineage>
</organism>
<comment type="function">
    <text evidence="4">Catalyzes the interconversion of methylthioribose-1-phosphate (MTR-1-P) into methylthioribulose-1-phosphate (MTRu-1-P). Also catalyzes the interconversion of 5-deoxyribose 1-phosphate and 5-deoxyribulose 1-phosphate. Part of a bifunctional DHAP-shunt salvage pathway for SAM by-products.</text>
</comment>
<dbReference type="FunFam" id="1.20.120.420:FF:000003">
    <property type="entry name" value="Methylthioribose-1-phosphate isomerase"/>
    <property type="match status" value="1"/>
</dbReference>
<sequence>MTSAVQPILWTREQLRLLDQRELPQHVRWLDCRGAADVAAAIHDMAVRGAPAIGIAAAYGLVLALRADADGFDRAFAALAASRPTAVNLRWALERMRGVWLATHDIEALEAEAVRIHEEDLAQNLQIGAFGAALLPSGARVITHCNTGALATGGHGTALGVIRSAWAQNRLAMVYNTETRPWLQGARLTAWELQQEGIPARLIADGAAAHLMSREKIDWVIVGADRIAANGDTANKIGTYALAVAARRHGVKVMVAAPSGTFDLRCPSGREIPIEERPSTELTAFRGQAVAPDGFDAFNPVFDVTPAELIDAIVCERGVVGTPTSEGVARLLG</sequence>
<gene>
    <name evidence="5" type="primary">mtnA</name>
    <name evidence="6" type="ORF">C8D93_101422</name>
</gene>
<comment type="catalytic activity">
    <reaction evidence="2">
        <text>5-deoxy-alpha-D-ribose 1-phosphate = 5-deoxy-D-ribulose 1-phosphate</text>
        <dbReference type="Rhea" id="RHEA:61296"/>
        <dbReference type="ChEBI" id="CHEBI:58749"/>
        <dbReference type="ChEBI" id="CHEBI:144504"/>
    </reaction>
    <physiologicalReaction direction="left-to-right" evidence="2">
        <dbReference type="Rhea" id="RHEA:61297"/>
    </physiologicalReaction>
</comment>
<dbReference type="Gene3D" id="1.20.120.420">
    <property type="entry name" value="translation initiation factor eif-2b, domain 1"/>
    <property type="match status" value="1"/>
</dbReference>
<dbReference type="NCBIfam" id="NF004326">
    <property type="entry name" value="PRK05720.1"/>
    <property type="match status" value="1"/>
</dbReference>
<evidence type="ECO:0000256" key="2">
    <source>
        <dbReference type="ARBA" id="ARBA00050906"/>
    </source>
</evidence>
<dbReference type="Pfam" id="PF01008">
    <property type="entry name" value="IF-2B"/>
    <property type="match status" value="1"/>
</dbReference>
<dbReference type="InterPro" id="IPR011559">
    <property type="entry name" value="Initiation_fac_2B_a/b/d"/>
</dbReference>
<evidence type="ECO:0000256" key="4">
    <source>
        <dbReference type="ARBA" id="ARBA00058145"/>
    </source>
</evidence>
<dbReference type="EMBL" id="QICN01000001">
    <property type="protein sequence ID" value="PXV71376.1"/>
    <property type="molecule type" value="Genomic_DNA"/>
</dbReference>
<keyword evidence="1 5" id="KW-0413">Isomerase</keyword>
<name>A0A318EPF0_9GAMM</name>
<reference evidence="6 7" key="1">
    <citation type="submission" date="2018-04" db="EMBL/GenBank/DDBJ databases">
        <title>Genomic Encyclopedia of Type Strains, Phase IV (KMG-IV): sequencing the most valuable type-strain genomes for metagenomic binning, comparative biology and taxonomic classification.</title>
        <authorList>
            <person name="Goeker M."/>
        </authorList>
    </citation>
    <scope>NUCLEOTIDE SEQUENCE [LARGE SCALE GENOMIC DNA]</scope>
    <source>
        <strain evidence="6 7">DSM 104150</strain>
    </source>
</reference>
<dbReference type="UniPathway" id="UPA00904">
    <property type="reaction ID" value="UER00874"/>
</dbReference>
<keyword evidence="5" id="KW-0028">Amino-acid biosynthesis</keyword>
<comment type="similarity">
    <text evidence="5">Belongs to the EIF-2B alpha/beta/delta subunits family. MtnA subfamily.</text>
</comment>
<dbReference type="InterPro" id="IPR000649">
    <property type="entry name" value="IF-2B-related"/>
</dbReference>
<evidence type="ECO:0000256" key="1">
    <source>
        <dbReference type="ARBA" id="ARBA00023235"/>
    </source>
</evidence>
<dbReference type="EC" id="5.3.1.23" evidence="5"/>
<dbReference type="FunFam" id="3.40.50.10470:FF:000006">
    <property type="entry name" value="Methylthioribose-1-phosphate isomerase"/>
    <property type="match status" value="1"/>
</dbReference>
<dbReference type="InterPro" id="IPR005251">
    <property type="entry name" value="IF-M1Pi"/>
</dbReference>
<keyword evidence="5" id="KW-0486">Methionine biosynthesis</keyword>
<dbReference type="Proteomes" id="UP000248330">
    <property type="component" value="Unassembled WGS sequence"/>
</dbReference>
<dbReference type="HAMAP" id="MF_01678">
    <property type="entry name" value="Salvage_MtnA"/>
    <property type="match status" value="1"/>
</dbReference>
<dbReference type="PANTHER" id="PTHR43475">
    <property type="entry name" value="METHYLTHIORIBOSE-1-PHOSPHATE ISOMERASE"/>
    <property type="match status" value="1"/>
</dbReference>
<dbReference type="InterPro" id="IPR037171">
    <property type="entry name" value="NagB/RpiA_transferase-like"/>
</dbReference>
<evidence type="ECO:0000256" key="3">
    <source>
        <dbReference type="ARBA" id="ARBA00051169"/>
    </source>
</evidence>
<feature type="binding site" evidence="5">
    <location>
        <begin position="235"/>
        <end position="236"/>
    </location>
    <ligand>
        <name>substrate</name>
    </ligand>
</feature>
<accession>A0A318EPF0</accession>
<evidence type="ECO:0000256" key="5">
    <source>
        <dbReference type="HAMAP-Rule" id="MF_01678"/>
    </source>
</evidence>
<feature type="binding site" evidence="5">
    <location>
        <begin position="48"/>
        <end position="50"/>
    </location>
    <ligand>
        <name>substrate</name>
    </ligand>
</feature>
<dbReference type="GO" id="GO:0019509">
    <property type="term" value="P:L-methionine salvage from methylthioadenosine"/>
    <property type="evidence" value="ECO:0007669"/>
    <property type="project" value="UniProtKB-UniRule"/>
</dbReference>
<protein>
    <recommendedName>
        <fullName evidence="5">Methylthioribose-1-phosphate isomerase</fullName>
        <shortName evidence="5">M1Pi</shortName>
        <shortName evidence="5">MTR-1-P isomerase</shortName>
        <ecNumber evidence="5">5.3.1.23</ecNumber>
    </recommendedName>
    <alternativeName>
        <fullName evidence="5">S-methyl-5-thioribose-1-phosphate isomerase</fullName>
    </alternativeName>
</protein>
<dbReference type="NCBIfam" id="TIGR00524">
    <property type="entry name" value="eIF-2B_rel"/>
    <property type="match status" value="1"/>
</dbReference>
<comment type="pathway">
    <text evidence="5">Amino-acid biosynthesis; L-methionine biosynthesis via salvage pathway; L-methionine from S-methyl-5-thio-alpha-D-ribose 1-phosphate: step 1/6.</text>
</comment>
<comment type="caution">
    <text evidence="6">The sequence shown here is derived from an EMBL/GenBank/DDBJ whole genome shotgun (WGS) entry which is preliminary data.</text>
</comment>
<dbReference type="SUPFAM" id="SSF100950">
    <property type="entry name" value="NagB/RpiA/CoA transferase-like"/>
    <property type="match status" value="1"/>
</dbReference>
<dbReference type="Gene3D" id="3.40.50.10470">
    <property type="entry name" value="Translation initiation factor eif-2b, domain 2"/>
    <property type="match status" value="1"/>
</dbReference>
<dbReference type="GO" id="GO:0046523">
    <property type="term" value="F:S-methyl-5-thioribose-1-phosphate isomerase activity"/>
    <property type="evidence" value="ECO:0007669"/>
    <property type="project" value="UniProtKB-UniRule"/>
</dbReference>
<feature type="binding site" evidence="5">
    <location>
        <position position="83"/>
    </location>
    <ligand>
        <name>substrate</name>
    </ligand>
</feature>
<proteinExistence type="inferred from homology"/>
<dbReference type="PANTHER" id="PTHR43475:SF1">
    <property type="entry name" value="METHYLTHIORIBOSE-1-PHOSPHATE ISOMERASE"/>
    <property type="match status" value="1"/>
</dbReference>
<keyword evidence="7" id="KW-1185">Reference proteome</keyword>
<dbReference type="AlphaFoldDB" id="A0A318EPF0"/>
<evidence type="ECO:0000313" key="7">
    <source>
        <dbReference type="Proteomes" id="UP000248330"/>
    </source>
</evidence>
<feature type="binding site" evidence="5">
    <location>
        <position position="184"/>
    </location>
    <ligand>
        <name>substrate</name>
    </ligand>
</feature>
<comment type="catalytic activity">
    <reaction evidence="3">
        <text>5-(methylsulfanyl)-alpha-D-ribose 1-phosphate = 5-(methylsulfanyl)-D-ribulose 1-phosphate</text>
        <dbReference type="Rhea" id="RHEA:19989"/>
        <dbReference type="ChEBI" id="CHEBI:58533"/>
        <dbReference type="ChEBI" id="CHEBI:58548"/>
        <dbReference type="EC" id="5.3.1.23"/>
    </reaction>
    <physiologicalReaction direction="left-to-right" evidence="3">
        <dbReference type="Rhea" id="RHEA:19990"/>
    </physiologicalReaction>
</comment>
<dbReference type="NCBIfam" id="TIGR00512">
    <property type="entry name" value="salvage_mtnA"/>
    <property type="match status" value="1"/>
</dbReference>
<feature type="active site" description="Proton donor" evidence="5">
    <location>
        <position position="225"/>
    </location>
</feature>
<dbReference type="RefSeq" id="WP_110263496.1">
    <property type="nucleotide sequence ID" value="NZ_CAKZQT010000007.1"/>
</dbReference>
<dbReference type="OrthoDB" id="9803436at2"/>
<dbReference type="InterPro" id="IPR042529">
    <property type="entry name" value="IF_2B-like_C"/>
</dbReference>
<evidence type="ECO:0000313" key="6">
    <source>
        <dbReference type="EMBL" id="PXV71376.1"/>
    </source>
</evidence>
<dbReference type="InterPro" id="IPR027363">
    <property type="entry name" value="M1Pi_N"/>
</dbReference>
<feature type="site" description="Transition state stabilizer" evidence="5">
    <location>
        <position position="145"/>
    </location>
</feature>